<dbReference type="Pfam" id="PF00534">
    <property type="entry name" value="Glycos_transf_1"/>
    <property type="match status" value="1"/>
</dbReference>
<comment type="caution">
    <text evidence="2">The sequence shown here is derived from an EMBL/GenBank/DDBJ whole genome shotgun (WGS) entry which is preliminary data.</text>
</comment>
<gene>
    <name evidence="2" type="ORF">A2V71_03580</name>
</gene>
<evidence type="ECO:0000313" key="3">
    <source>
        <dbReference type="Proteomes" id="UP000178764"/>
    </source>
</evidence>
<protein>
    <recommendedName>
        <fullName evidence="1">Glycosyl transferase family 1 domain-containing protein</fullName>
    </recommendedName>
</protein>
<organism evidence="2 3">
    <name type="scientific">Candidatus Berkelbacteria bacterium RBG_13_40_8</name>
    <dbReference type="NCBI Taxonomy" id="1797467"/>
    <lineage>
        <taxon>Bacteria</taxon>
        <taxon>Candidatus Berkelbacteria</taxon>
    </lineage>
</organism>
<accession>A0A1F5DNB8</accession>
<feature type="domain" description="Glycosyl transferase family 1" evidence="1">
    <location>
        <begin position="232"/>
        <end position="329"/>
    </location>
</feature>
<dbReference type="PANTHER" id="PTHR12526:SF625">
    <property type="entry name" value="PHOSPHATIDYLINOSITOL GLYCAN-CLASS A"/>
    <property type="match status" value="1"/>
</dbReference>
<dbReference type="PANTHER" id="PTHR12526">
    <property type="entry name" value="GLYCOSYLTRANSFERASE"/>
    <property type="match status" value="1"/>
</dbReference>
<evidence type="ECO:0000313" key="2">
    <source>
        <dbReference type="EMBL" id="OGD56667.1"/>
    </source>
</evidence>
<reference evidence="2 3" key="1">
    <citation type="journal article" date="2016" name="Nat. Commun.">
        <title>Thousands of microbial genomes shed light on interconnected biogeochemical processes in an aquifer system.</title>
        <authorList>
            <person name="Anantharaman K."/>
            <person name="Brown C.T."/>
            <person name="Hug L.A."/>
            <person name="Sharon I."/>
            <person name="Castelle C.J."/>
            <person name="Probst A.J."/>
            <person name="Thomas B.C."/>
            <person name="Singh A."/>
            <person name="Wilkins M.J."/>
            <person name="Karaoz U."/>
            <person name="Brodie E.L."/>
            <person name="Williams K.H."/>
            <person name="Hubbard S.S."/>
            <person name="Banfield J.F."/>
        </authorList>
    </citation>
    <scope>NUCLEOTIDE SEQUENCE [LARGE SCALE GENOMIC DNA]</scope>
</reference>
<dbReference type="SUPFAM" id="SSF53756">
    <property type="entry name" value="UDP-Glycosyltransferase/glycogen phosphorylase"/>
    <property type="match status" value="1"/>
</dbReference>
<evidence type="ECO:0000259" key="1">
    <source>
        <dbReference type="Pfam" id="PF00534"/>
    </source>
</evidence>
<dbReference type="InterPro" id="IPR001296">
    <property type="entry name" value="Glyco_trans_1"/>
</dbReference>
<dbReference type="AlphaFoldDB" id="A0A1F5DNB8"/>
<proteinExistence type="predicted"/>
<dbReference type="Proteomes" id="UP000178764">
    <property type="component" value="Unassembled WGS sequence"/>
</dbReference>
<dbReference type="Gene3D" id="3.40.50.2000">
    <property type="entry name" value="Glycogen Phosphorylase B"/>
    <property type="match status" value="1"/>
</dbReference>
<sequence>MTKILKVLHAPYNCGNNPWELSRAERKLGIKSDLIVLNAGQFYKNFDQNLDIRIKNLSFLDELKRLKFLKWALKNYDVFHFNYGSSIWDYLGLNLLDLPIIKNAGKKIIFTFQGDDARQKDYFVRHFGWGPYPKSYSLLDKFYDTNKRRRIKKIDYYADAIFALNPDLMYVLPKKTKFLPYASVNISQTKSIIRKKKNPKIKIIHAPSDRTIKGTEEIIQVVKKLAYRFPLELVLIENMPHKQAIQCYQEADIVIDQLKIGWYGGFAVEAMAMGLPVVCFLRKKDLEKFVPFWREIPIVNADQEDLEEALIPLIENPNLRKKLGTKSRKFVETYHDPLKIAKQTVKIYNQLISLH</sequence>
<name>A0A1F5DNB8_9BACT</name>
<dbReference type="GO" id="GO:0016757">
    <property type="term" value="F:glycosyltransferase activity"/>
    <property type="evidence" value="ECO:0007669"/>
    <property type="project" value="InterPro"/>
</dbReference>
<dbReference type="EMBL" id="MEZT01000015">
    <property type="protein sequence ID" value="OGD56667.1"/>
    <property type="molecule type" value="Genomic_DNA"/>
</dbReference>